<protein>
    <recommendedName>
        <fullName evidence="3">Outer membrane protein beta-barrel domain-containing protein</fullName>
    </recommendedName>
</protein>
<reference evidence="5" key="1">
    <citation type="journal article" date="2019" name="Int. J. Syst. Evol. Microbiol.">
        <title>The Global Catalogue of Microorganisms (GCM) 10K type strain sequencing project: providing services to taxonomists for standard genome sequencing and annotation.</title>
        <authorList>
            <consortium name="The Broad Institute Genomics Platform"/>
            <consortium name="The Broad Institute Genome Sequencing Center for Infectious Disease"/>
            <person name="Wu L."/>
            <person name="Ma J."/>
        </authorList>
    </citation>
    <scope>NUCLEOTIDE SEQUENCE [LARGE SCALE GENOMIC DNA]</scope>
    <source>
        <strain evidence="5">JCM 16704</strain>
    </source>
</reference>
<evidence type="ECO:0000313" key="5">
    <source>
        <dbReference type="Proteomes" id="UP001500101"/>
    </source>
</evidence>
<evidence type="ECO:0000256" key="1">
    <source>
        <dbReference type="SAM" id="MobiDB-lite"/>
    </source>
</evidence>
<organism evidence="4 5">
    <name type="scientific">Sphingobacterium kyonggiense</name>
    <dbReference type="NCBI Taxonomy" id="714075"/>
    <lineage>
        <taxon>Bacteria</taxon>
        <taxon>Pseudomonadati</taxon>
        <taxon>Bacteroidota</taxon>
        <taxon>Sphingobacteriia</taxon>
        <taxon>Sphingobacteriales</taxon>
        <taxon>Sphingobacteriaceae</taxon>
        <taxon>Sphingobacterium</taxon>
    </lineage>
</organism>
<dbReference type="EMBL" id="BAAAZI010000012">
    <property type="protein sequence ID" value="GAA4145844.1"/>
    <property type="molecule type" value="Genomic_DNA"/>
</dbReference>
<evidence type="ECO:0000256" key="2">
    <source>
        <dbReference type="SAM" id="SignalP"/>
    </source>
</evidence>
<feature type="chain" id="PRO_5045479456" description="Outer membrane protein beta-barrel domain-containing protein" evidence="2">
    <location>
        <begin position="20"/>
        <end position="279"/>
    </location>
</feature>
<evidence type="ECO:0000313" key="4">
    <source>
        <dbReference type="EMBL" id="GAA4145844.1"/>
    </source>
</evidence>
<keyword evidence="2" id="KW-0732">Signal</keyword>
<feature type="domain" description="Outer membrane protein beta-barrel" evidence="3">
    <location>
        <begin position="100"/>
        <end position="255"/>
    </location>
</feature>
<evidence type="ECO:0000259" key="3">
    <source>
        <dbReference type="Pfam" id="PF13568"/>
    </source>
</evidence>
<proteinExistence type="predicted"/>
<name>A0ABP7Z2E8_9SPHI</name>
<accession>A0ABP7Z2E8</accession>
<dbReference type="InterPro" id="IPR025665">
    <property type="entry name" value="Beta-barrel_OMP_2"/>
</dbReference>
<keyword evidence="5" id="KW-1185">Reference proteome</keyword>
<dbReference type="Proteomes" id="UP001500101">
    <property type="component" value="Unassembled WGS sequence"/>
</dbReference>
<feature type="region of interest" description="Disordered" evidence="1">
    <location>
        <begin position="23"/>
        <end position="46"/>
    </location>
</feature>
<feature type="signal peptide" evidence="2">
    <location>
        <begin position="1"/>
        <end position="19"/>
    </location>
</feature>
<comment type="caution">
    <text evidence="4">The sequence shown here is derived from an EMBL/GenBank/DDBJ whole genome shotgun (WGS) entry which is preliminary data.</text>
</comment>
<sequence length="279" mass="32137">MKIKFLLPAIVFLFVGLQAANSQENKTKEENKEGTAGQDGKAGKKKSAEISINFGKDDKSDTLDNENKKIRYPRSFGGITFTRVDWGFSRLSDDGSFTLSDDNQFMSYKKSSNFGFDVAQYGIRFTDRFKMYLSAGFEWNYWRLKNDVLLLQDQTPIQTEDLDPDGKFKKNVFTSTYLRLPLTFELRSHQLNNGKRVKLAFGAMTGVLLKGTQRLKSDKYGKQKFKDTYNLQTFQYGPFVRLGYDNFGIFAKYYMNDLFEKSPEQENLRNLAFGLTLGF</sequence>
<dbReference type="RefSeq" id="WP_344675626.1">
    <property type="nucleotide sequence ID" value="NZ_BAAAZI010000012.1"/>
</dbReference>
<dbReference type="Pfam" id="PF13568">
    <property type="entry name" value="OMP_b-brl_2"/>
    <property type="match status" value="1"/>
</dbReference>
<gene>
    <name evidence="4" type="ORF">GCM10022216_30190</name>
</gene>